<feature type="region of interest" description="Disordered" evidence="1">
    <location>
        <begin position="146"/>
        <end position="184"/>
    </location>
</feature>
<evidence type="ECO:0000313" key="3">
    <source>
        <dbReference type="EMBL" id="CEK80603.1"/>
    </source>
</evidence>
<feature type="compositionally biased region" description="Low complexity" evidence="1">
    <location>
        <begin position="42"/>
        <end position="52"/>
    </location>
</feature>
<organism evidence="3">
    <name type="scientific">Arion vulgaris</name>
    <dbReference type="NCBI Taxonomy" id="1028688"/>
    <lineage>
        <taxon>Eukaryota</taxon>
        <taxon>Metazoa</taxon>
        <taxon>Spiralia</taxon>
        <taxon>Lophotrochozoa</taxon>
        <taxon>Mollusca</taxon>
        <taxon>Gastropoda</taxon>
        <taxon>Heterobranchia</taxon>
        <taxon>Euthyneura</taxon>
        <taxon>Panpulmonata</taxon>
        <taxon>Eupulmonata</taxon>
        <taxon>Stylommatophora</taxon>
        <taxon>Helicina</taxon>
        <taxon>Arionoidea</taxon>
        <taxon>Arionidae</taxon>
        <taxon>Arion</taxon>
    </lineage>
</organism>
<feature type="compositionally biased region" description="Polar residues" evidence="1">
    <location>
        <begin position="146"/>
        <end position="160"/>
    </location>
</feature>
<keyword evidence="2" id="KW-0732">Signal</keyword>
<reference evidence="3" key="1">
    <citation type="submission" date="2014-12" db="EMBL/GenBank/DDBJ databases">
        <title>Insight into the proteome of Arion vulgaris.</title>
        <authorList>
            <person name="Aradska J."/>
            <person name="Bulat T."/>
            <person name="Smidak R."/>
            <person name="Sarate P."/>
            <person name="Gangsoo J."/>
            <person name="Sialana F."/>
            <person name="Bilban M."/>
            <person name="Lubec G."/>
        </authorList>
    </citation>
    <scope>NUCLEOTIDE SEQUENCE</scope>
    <source>
        <tissue evidence="3">Skin</tissue>
    </source>
</reference>
<accession>A0A0B7AIH5</accession>
<feature type="region of interest" description="Disordered" evidence="1">
    <location>
        <begin position="38"/>
        <end position="60"/>
    </location>
</feature>
<evidence type="ECO:0000256" key="1">
    <source>
        <dbReference type="SAM" id="MobiDB-lite"/>
    </source>
</evidence>
<dbReference type="EMBL" id="HACG01033738">
    <property type="protein sequence ID" value="CEK80603.1"/>
    <property type="molecule type" value="Transcribed_RNA"/>
</dbReference>
<proteinExistence type="predicted"/>
<feature type="region of interest" description="Disordered" evidence="1">
    <location>
        <begin position="88"/>
        <end position="119"/>
    </location>
</feature>
<feature type="non-terminal residue" evidence="3">
    <location>
        <position position="456"/>
    </location>
</feature>
<feature type="signal peptide" evidence="2">
    <location>
        <begin position="1"/>
        <end position="20"/>
    </location>
</feature>
<protein>
    <submittedName>
        <fullName evidence="3">Uncharacterized protein</fullName>
    </submittedName>
</protein>
<sequence>MQSTAIFILMTSCLNFLVSAETQSAPAVSSKIGVTLAQMPKQHQQQQQQQSQPHLNSHTAHNKIDQKTIGDENFDNILRYQSTVSNKPNFDLSPDTFSNEISTNSDSAIAGENDPQETNHKHRIKNFTNRDVDFLLTPIRSDRESLQLSLTKQPDKNTYNYEDPLSEEGNMDSRSIHQDDHRLDKRETKIPFSDEDFDSDISSTKENFPIFLDRRYQVFRPSSAAFSSPYLSAQEYKETFRRSDPYFMGKRTTGLLSDTSISFPDDKQMEQQFFEKKDAPYFVGKRMPPIFNDDYFSKISSEDNERSLFGDKRAAPKFVGRRGAPYFVGKRRAPMFVGKRDPVLQLQDDGISLLDGKRKAPKFVGRRGAPYFVGKRESPYFDGWDWGTPIFLKIRGAPFFVGNRAAPKFVGKRDTPSEFDEEEISLVDHSANAARYIDRRGPPFFVGKRGAPFFVG</sequence>
<gene>
    <name evidence="3" type="primary">ORF121748</name>
</gene>
<evidence type="ECO:0000256" key="2">
    <source>
        <dbReference type="SAM" id="SignalP"/>
    </source>
</evidence>
<name>A0A0B7AIH5_9EUPU</name>
<feature type="chain" id="PRO_5002124205" evidence="2">
    <location>
        <begin position="21"/>
        <end position="456"/>
    </location>
</feature>
<feature type="compositionally biased region" description="Basic and acidic residues" evidence="1">
    <location>
        <begin position="174"/>
        <end position="184"/>
    </location>
</feature>
<feature type="compositionally biased region" description="Polar residues" evidence="1">
    <location>
        <begin position="95"/>
        <end position="107"/>
    </location>
</feature>
<dbReference type="AlphaFoldDB" id="A0A0B7AIH5"/>